<dbReference type="RefSeq" id="WP_076611022.1">
    <property type="nucleotide sequence ID" value="NZ_FTNR01000044.1"/>
</dbReference>
<reference evidence="3" key="1">
    <citation type="submission" date="2017-01" db="EMBL/GenBank/DDBJ databases">
        <authorList>
            <person name="Varghese N."/>
            <person name="Submissions S."/>
        </authorList>
    </citation>
    <scope>NUCLEOTIDE SEQUENCE [LARGE SCALE GENOMIC DNA]</scope>
    <source>
        <strain evidence="3">type strain: HArc-</strain>
    </source>
</reference>
<evidence type="ECO:0000313" key="2">
    <source>
        <dbReference type="EMBL" id="SIS21953.1"/>
    </source>
</evidence>
<dbReference type="InterPro" id="IPR046738">
    <property type="entry name" value="DUF6788"/>
</dbReference>
<dbReference type="Proteomes" id="UP000185936">
    <property type="component" value="Unassembled WGS sequence"/>
</dbReference>
<dbReference type="OrthoDB" id="237450at2157"/>
<name>A0A1N7HB05_9EURY</name>
<gene>
    <name evidence="2" type="ORF">SAMN05421752_1445</name>
</gene>
<dbReference type="AlphaFoldDB" id="A0A1N7HB05"/>
<proteinExistence type="predicted"/>
<dbReference type="EMBL" id="FTNR01000044">
    <property type="protein sequence ID" value="SIS21953.1"/>
    <property type="molecule type" value="Genomic_DNA"/>
</dbReference>
<evidence type="ECO:0000259" key="1">
    <source>
        <dbReference type="Pfam" id="PF20586"/>
    </source>
</evidence>
<evidence type="ECO:0000313" key="3">
    <source>
        <dbReference type="Proteomes" id="UP000185936"/>
    </source>
</evidence>
<feature type="domain" description="DUF6788" evidence="1">
    <location>
        <begin position="56"/>
        <end position="107"/>
    </location>
</feature>
<protein>
    <recommendedName>
        <fullName evidence="1">DUF6788 domain-containing protein</fullName>
    </recommendedName>
</protein>
<accession>A0A1N7HB05</accession>
<organism evidence="2 3">
    <name type="scientific">Natronorubrum thiooxidans</name>
    <dbReference type="NCBI Taxonomy" id="308853"/>
    <lineage>
        <taxon>Archaea</taxon>
        <taxon>Methanobacteriati</taxon>
        <taxon>Methanobacteriota</taxon>
        <taxon>Stenosarchaea group</taxon>
        <taxon>Halobacteria</taxon>
        <taxon>Halobacteriales</taxon>
        <taxon>Natrialbaceae</taxon>
        <taxon>Natronorubrum</taxon>
    </lineage>
</organism>
<sequence>MPTRLSAPDQLPQYLAEGVPKQDDESLQALQDWINELLAYRRDIATEDIDAGEDESIETIKESSEGTVVIKKVSCGKDNCKCRRGELHGPYKYVVRRKGDNLKWDYKGSVPE</sequence>
<dbReference type="Pfam" id="PF20586">
    <property type="entry name" value="DUF6788"/>
    <property type="match status" value="1"/>
</dbReference>
<keyword evidence="3" id="KW-1185">Reference proteome</keyword>